<evidence type="ECO:0000256" key="1">
    <source>
        <dbReference type="SAM" id="MobiDB-lite"/>
    </source>
</evidence>
<reference evidence="2 3" key="1">
    <citation type="journal article" date="2018" name="Science">
        <title>The opium poppy genome and morphinan production.</title>
        <authorList>
            <person name="Guo L."/>
            <person name="Winzer T."/>
            <person name="Yang X."/>
            <person name="Li Y."/>
            <person name="Ning Z."/>
            <person name="He Z."/>
            <person name="Teodor R."/>
            <person name="Lu Y."/>
            <person name="Bowser T.A."/>
            <person name="Graham I.A."/>
            <person name="Ye K."/>
        </authorList>
    </citation>
    <scope>NUCLEOTIDE SEQUENCE [LARGE SCALE GENOMIC DNA]</scope>
    <source>
        <strain evidence="3">cv. HN1</strain>
        <tissue evidence="2">Leaves</tissue>
    </source>
</reference>
<name>A0A4Y7JTM2_PAPSO</name>
<dbReference type="Proteomes" id="UP000316621">
    <property type="component" value="Chromosome 5"/>
</dbReference>
<sequence length="73" mass="8617">MKSRFFSQFIASGRAKLLIVTLPQDRPYRYSEQLDRFREQPLKLEEKVVRPGEHLYRSQTGKQGLGMDGWDET</sequence>
<protein>
    <submittedName>
        <fullName evidence="2">Uncharacterized protein</fullName>
    </submittedName>
</protein>
<gene>
    <name evidence="2" type="ORF">C5167_024872</name>
</gene>
<organism evidence="2 3">
    <name type="scientific">Papaver somniferum</name>
    <name type="common">Opium poppy</name>
    <dbReference type="NCBI Taxonomy" id="3469"/>
    <lineage>
        <taxon>Eukaryota</taxon>
        <taxon>Viridiplantae</taxon>
        <taxon>Streptophyta</taxon>
        <taxon>Embryophyta</taxon>
        <taxon>Tracheophyta</taxon>
        <taxon>Spermatophyta</taxon>
        <taxon>Magnoliopsida</taxon>
        <taxon>Ranunculales</taxon>
        <taxon>Papaveraceae</taxon>
        <taxon>Papaveroideae</taxon>
        <taxon>Papaver</taxon>
    </lineage>
</organism>
<proteinExistence type="predicted"/>
<feature type="region of interest" description="Disordered" evidence="1">
    <location>
        <begin position="53"/>
        <end position="73"/>
    </location>
</feature>
<keyword evidence="3" id="KW-1185">Reference proteome</keyword>
<dbReference type="Gramene" id="RZC63119">
    <property type="protein sequence ID" value="RZC63119"/>
    <property type="gene ID" value="C5167_024872"/>
</dbReference>
<dbReference type="EMBL" id="CM010719">
    <property type="protein sequence ID" value="RZC63119.1"/>
    <property type="molecule type" value="Genomic_DNA"/>
</dbReference>
<evidence type="ECO:0000313" key="2">
    <source>
        <dbReference type="EMBL" id="RZC63119.1"/>
    </source>
</evidence>
<dbReference type="AlphaFoldDB" id="A0A4Y7JTM2"/>
<evidence type="ECO:0000313" key="3">
    <source>
        <dbReference type="Proteomes" id="UP000316621"/>
    </source>
</evidence>
<accession>A0A4Y7JTM2</accession>